<comment type="caution">
    <text evidence="1">The sequence shown here is derived from an EMBL/GenBank/DDBJ whole genome shotgun (WGS) entry which is preliminary data.</text>
</comment>
<dbReference type="Proteomes" id="UP000286734">
    <property type="component" value="Unassembled WGS sequence"/>
</dbReference>
<evidence type="ECO:0000313" key="1">
    <source>
        <dbReference type="EMBL" id="RTH05786.1"/>
    </source>
</evidence>
<proteinExistence type="predicted"/>
<protein>
    <recommendedName>
        <fullName evidence="3">Twin-arginine translocation signal domain-containing protein</fullName>
    </recommendedName>
</protein>
<sequence>MRKTALEARLSRREALRRAGALGAGAVLGGTMTACTTTAPTPNLDVAILH</sequence>
<gene>
    <name evidence="1" type="ORF">CSW47_04490</name>
</gene>
<dbReference type="InterPro" id="IPR006311">
    <property type="entry name" value="TAT_signal"/>
</dbReference>
<dbReference type="EMBL" id="PELP01000100">
    <property type="protein sequence ID" value="RTH05786.1"/>
    <property type="molecule type" value="Genomic_DNA"/>
</dbReference>
<feature type="non-terminal residue" evidence="1">
    <location>
        <position position="50"/>
    </location>
</feature>
<accession>A0A430REB6</accession>
<name>A0A430REB6_THESC</name>
<evidence type="ECO:0008006" key="3">
    <source>
        <dbReference type="Google" id="ProtNLM"/>
    </source>
</evidence>
<organism evidence="1 2">
    <name type="scientific">Thermus scotoductus</name>
    <dbReference type="NCBI Taxonomy" id="37636"/>
    <lineage>
        <taxon>Bacteria</taxon>
        <taxon>Thermotogati</taxon>
        <taxon>Deinococcota</taxon>
        <taxon>Deinococci</taxon>
        <taxon>Thermales</taxon>
        <taxon>Thermaceae</taxon>
        <taxon>Thermus</taxon>
    </lineage>
</organism>
<dbReference type="PROSITE" id="PS51318">
    <property type="entry name" value="TAT"/>
    <property type="match status" value="1"/>
</dbReference>
<evidence type="ECO:0000313" key="2">
    <source>
        <dbReference type="Proteomes" id="UP000286734"/>
    </source>
</evidence>
<reference evidence="1 2" key="1">
    <citation type="journal article" date="2019" name="Extremophiles">
        <title>Biogeography of thermophiles and predominance of Thermus scotoductus in domestic water heaters.</title>
        <authorList>
            <person name="Wilpiszeski R.L."/>
            <person name="Zhang Z."/>
            <person name="House C.H."/>
        </authorList>
    </citation>
    <scope>NUCLEOTIDE SEQUENCE [LARGE SCALE GENOMIC DNA]</scope>
    <source>
        <strain evidence="1 2">34_S34</strain>
    </source>
</reference>
<dbReference type="PROSITE" id="PS51257">
    <property type="entry name" value="PROKAR_LIPOPROTEIN"/>
    <property type="match status" value="1"/>
</dbReference>
<dbReference type="AlphaFoldDB" id="A0A430REB6"/>